<reference evidence="4" key="1">
    <citation type="submission" date="2022-06" db="EMBL/GenBank/DDBJ databases">
        <title>Novel species in genus nocardia.</title>
        <authorList>
            <person name="Li F."/>
        </authorList>
    </citation>
    <scope>NUCLEOTIDE SEQUENCE</scope>
    <source>
        <strain evidence="4">CDC141</strain>
    </source>
</reference>
<gene>
    <name evidence="4" type="ORF">NDR86_14435</name>
</gene>
<sequence>MMTLPVRAGEQVVEPAVAWAESELDWGEPIPGAPILRSIAGTAVDLRGAMRHFATGVAVVTTHREGAHDAVTVNSLVSLSLEPPLVAISLRRDSRFGLDLLASREWNVCILGGESGSVASTFARDRQTRTAALAALPTRPGTRTDALLLDAPGWLECVLDRTYEVGDHTLFIGVVVAAGTHEPGAQLLFTHGRFHILDHSPDTRPGGTP</sequence>
<evidence type="ECO:0000259" key="3">
    <source>
        <dbReference type="SMART" id="SM00903"/>
    </source>
</evidence>
<evidence type="ECO:0000256" key="2">
    <source>
        <dbReference type="ARBA" id="ARBA00023002"/>
    </source>
</evidence>
<feature type="domain" description="Flavin reductase like" evidence="3">
    <location>
        <begin position="50"/>
        <end position="196"/>
    </location>
</feature>
<dbReference type="PANTHER" id="PTHR30466:SF1">
    <property type="entry name" value="FMN REDUCTASE (NADH) RUTF"/>
    <property type="match status" value="1"/>
</dbReference>
<keyword evidence="2" id="KW-0560">Oxidoreductase</keyword>
<name>A0A9X2E5G1_9NOCA</name>
<dbReference type="Pfam" id="PF01613">
    <property type="entry name" value="Flavin_Reduct"/>
    <property type="match status" value="1"/>
</dbReference>
<dbReference type="InterPro" id="IPR012349">
    <property type="entry name" value="Split_barrel_FMN-bd"/>
</dbReference>
<dbReference type="EMBL" id="JAMRXG010000005">
    <property type="protein sequence ID" value="MCM6774672.1"/>
    <property type="molecule type" value="Genomic_DNA"/>
</dbReference>
<dbReference type="Proteomes" id="UP001139157">
    <property type="component" value="Unassembled WGS sequence"/>
</dbReference>
<dbReference type="SMART" id="SM00903">
    <property type="entry name" value="Flavin_Reduct"/>
    <property type="match status" value="1"/>
</dbReference>
<dbReference type="GO" id="GO:0042602">
    <property type="term" value="F:riboflavin reductase (NADPH) activity"/>
    <property type="evidence" value="ECO:0007669"/>
    <property type="project" value="TreeGrafter"/>
</dbReference>
<protein>
    <submittedName>
        <fullName evidence="4">Flavin reductase family protein</fullName>
    </submittedName>
</protein>
<dbReference type="InterPro" id="IPR050268">
    <property type="entry name" value="NADH-dep_flavin_reductase"/>
</dbReference>
<comment type="caution">
    <text evidence="4">The sequence shown here is derived from an EMBL/GenBank/DDBJ whole genome shotgun (WGS) entry which is preliminary data.</text>
</comment>
<evidence type="ECO:0000256" key="1">
    <source>
        <dbReference type="ARBA" id="ARBA00008898"/>
    </source>
</evidence>
<dbReference type="InterPro" id="IPR002563">
    <property type="entry name" value="Flavin_Rdtase-like_dom"/>
</dbReference>
<comment type="similarity">
    <text evidence="1">Belongs to the non-flavoprotein flavin reductase family.</text>
</comment>
<organism evidence="4 5">
    <name type="scientific">Nocardia pulmonis</name>
    <dbReference type="NCBI Taxonomy" id="2951408"/>
    <lineage>
        <taxon>Bacteria</taxon>
        <taxon>Bacillati</taxon>
        <taxon>Actinomycetota</taxon>
        <taxon>Actinomycetes</taxon>
        <taxon>Mycobacteriales</taxon>
        <taxon>Nocardiaceae</taxon>
        <taxon>Nocardia</taxon>
    </lineage>
</organism>
<dbReference type="Gene3D" id="2.30.110.10">
    <property type="entry name" value="Electron Transport, Fmn-binding Protein, Chain A"/>
    <property type="match status" value="1"/>
</dbReference>
<evidence type="ECO:0000313" key="4">
    <source>
        <dbReference type="EMBL" id="MCM6774672.1"/>
    </source>
</evidence>
<dbReference type="RefSeq" id="WP_251912489.1">
    <property type="nucleotide sequence ID" value="NZ_JAMRXG010000005.1"/>
</dbReference>
<dbReference type="GO" id="GO:0010181">
    <property type="term" value="F:FMN binding"/>
    <property type="evidence" value="ECO:0007669"/>
    <property type="project" value="InterPro"/>
</dbReference>
<evidence type="ECO:0000313" key="5">
    <source>
        <dbReference type="Proteomes" id="UP001139157"/>
    </source>
</evidence>
<keyword evidence="5" id="KW-1185">Reference proteome</keyword>
<dbReference type="SUPFAM" id="SSF50475">
    <property type="entry name" value="FMN-binding split barrel"/>
    <property type="match status" value="1"/>
</dbReference>
<dbReference type="AlphaFoldDB" id="A0A9X2E5G1"/>
<dbReference type="PANTHER" id="PTHR30466">
    <property type="entry name" value="FLAVIN REDUCTASE"/>
    <property type="match status" value="1"/>
</dbReference>
<accession>A0A9X2E5G1</accession>
<proteinExistence type="inferred from homology"/>